<gene>
    <name evidence="1" type="ORF">SMTD_LOCUS14821</name>
</gene>
<dbReference type="PANTHER" id="PTHR43691">
    <property type="entry name" value="URIDINE PHOSPHORYLASE"/>
    <property type="match status" value="1"/>
</dbReference>
<dbReference type="GO" id="GO:0004850">
    <property type="term" value="F:uridine phosphorylase activity"/>
    <property type="evidence" value="ECO:0007669"/>
    <property type="project" value="TreeGrafter"/>
</dbReference>
<keyword evidence="2" id="KW-1185">Reference proteome</keyword>
<evidence type="ECO:0000313" key="1">
    <source>
        <dbReference type="EMBL" id="VDP66894.1"/>
    </source>
</evidence>
<dbReference type="Proteomes" id="UP000269396">
    <property type="component" value="Unassembled WGS sequence"/>
</dbReference>
<sequence length="274" mass="31230">CILGKPVRRQTKVDLNAVNELKKLSENLSLQCSVVVGGTITANDFYEEQGRLDGAICSFSQEEKLAYLKSAYDHGIRNLEMEGTAITSHCNSTGHRAILVCVAVVNRLENDQVTISADDFKLFEQLPDNPESDVKEIVRTFINSTLDKFIEINSKRDSIMSSSSKLNQSSKENGMDLLRMEVQSVRYIIEKLDKHLKLHLTQQTSYEEKLSMLEVKLNEYENISKPKLKQNRSSFVYQDTIQKTERDLIEKNSVETSMHDLIKTDEKCLFLAIN</sequence>
<name>A0A183PKD4_9TREM</name>
<feature type="non-terminal residue" evidence="1">
    <location>
        <position position="1"/>
    </location>
</feature>
<dbReference type="GO" id="GO:0005829">
    <property type="term" value="C:cytosol"/>
    <property type="evidence" value="ECO:0007669"/>
    <property type="project" value="TreeGrafter"/>
</dbReference>
<dbReference type="GO" id="GO:0006218">
    <property type="term" value="P:uridine catabolic process"/>
    <property type="evidence" value="ECO:0007669"/>
    <property type="project" value="TreeGrafter"/>
</dbReference>
<dbReference type="SUPFAM" id="SSF53167">
    <property type="entry name" value="Purine and uridine phosphorylases"/>
    <property type="match status" value="1"/>
</dbReference>
<dbReference type="InterPro" id="IPR035994">
    <property type="entry name" value="Nucleoside_phosphorylase_sf"/>
</dbReference>
<dbReference type="PANTHER" id="PTHR43691:SF11">
    <property type="entry name" value="FI09636P-RELATED"/>
    <property type="match status" value="1"/>
</dbReference>
<organism evidence="1 2">
    <name type="scientific">Schistosoma mattheei</name>
    <dbReference type="NCBI Taxonomy" id="31246"/>
    <lineage>
        <taxon>Eukaryota</taxon>
        <taxon>Metazoa</taxon>
        <taxon>Spiralia</taxon>
        <taxon>Lophotrochozoa</taxon>
        <taxon>Platyhelminthes</taxon>
        <taxon>Trematoda</taxon>
        <taxon>Digenea</taxon>
        <taxon>Strigeidida</taxon>
        <taxon>Schistosomatoidea</taxon>
        <taxon>Schistosomatidae</taxon>
        <taxon>Schistosoma</taxon>
    </lineage>
</organism>
<dbReference type="Gene3D" id="3.40.50.1580">
    <property type="entry name" value="Nucleoside phosphorylase domain"/>
    <property type="match status" value="1"/>
</dbReference>
<accession>A0A183PKD4</accession>
<dbReference type="AlphaFoldDB" id="A0A183PKD4"/>
<proteinExistence type="predicted"/>
<evidence type="ECO:0000313" key="2">
    <source>
        <dbReference type="Proteomes" id="UP000269396"/>
    </source>
</evidence>
<dbReference type="EMBL" id="UZAL01035080">
    <property type="protein sequence ID" value="VDP66894.1"/>
    <property type="molecule type" value="Genomic_DNA"/>
</dbReference>
<reference evidence="1 2" key="1">
    <citation type="submission" date="2018-11" db="EMBL/GenBank/DDBJ databases">
        <authorList>
            <consortium name="Pathogen Informatics"/>
        </authorList>
    </citation>
    <scope>NUCLEOTIDE SEQUENCE [LARGE SCALE GENOMIC DNA]</scope>
    <source>
        <strain>Denwood</strain>
        <strain evidence="2">Zambia</strain>
    </source>
</reference>
<protein>
    <submittedName>
        <fullName evidence="1">Uncharacterized protein</fullName>
    </submittedName>
</protein>
<dbReference type="STRING" id="31246.A0A183PKD4"/>